<keyword evidence="2 6" id="KW-0378">Hydrolase</keyword>
<dbReference type="GO" id="GO:0030288">
    <property type="term" value="C:outer membrane-bounded periplasmic space"/>
    <property type="evidence" value="ECO:0007669"/>
    <property type="project" value="TreeGrafter"/>
</dbReference>
<protein>
    <submittedName>
        <fullName evidence="6">Carboxyl-terminal processing protease</fullName>
        <ecNumber evidence="6">3.4.21.102</ecNumber>
    </submittedName>
</protein>
<keyword evidence="3" id="KW-0720">Serine protease</keyword>
<name>A0A839UWR9_9PROT</name>
<dbReference type="InterPro" id="IPR005151">
    <property type="entry name" value="Tail-specific_protease"/>
</dbReference>
<dbReference type="GO" id="GO:0007165">
    <property type="term" value="P:signal transduction"/>
    <property type="evidence" value="ECO:0007669"/>
    <property type="project" value="TreeGrafter"/>
</dbReference>
<dbReference type="PANTHER" id="PTHR32060:SF30">
    <property type="entry name" value="CARBOXY-TERMINAL PROCESSING PROTEASE CTPA"/>
    <property type="match status" value="1"/>
</dbReference>
<proteinExistence type="predicted"/>
<dbReference type="SMART" id="SM00245">
    <property type="entry name" value="TSPc"/>
    <property type="match status" value="1"/>
</dbReference>
<dbReference type="EC" id="3.4.21.102" evidence="6"/>
<organism evidence="6 7">
    <name type="scientific">Endobacter medicaginis</name>
    <dbReference type="NCBI Taxonomy" id="1181271"/>
    <lineage>
        <taxon>Bacteria</taxon>
        <taxon>Pseudomonadati</taxon>
        <taxon>Pseudomonadota</taxon>
        <taxon>Alphaproteobacteria</taxon>
        <taxon>Acetobacterales</taxon>
        <taxon>Acetobacteraceae</taxon>
        <taxon>Endobacter</taxon>
    </lineage>
</organism>
<dbReference type="GO" id="GO:0006508">
    <property type="term" value="P:proteolysis"/>
    <property type="evidence" value="ECO:0007669"/>
    <property type="project" value="UniProtKB-KW"/>
</dbReference>
<evidence type="ECO:0000313" key="7">
    <source>
        <dbReference type="Proteomes" id="UP000557688"/>
    </source>
</evidence>
<dbReference type="Pfam" id="PF03572">
    <property type="entry name" value="Peptidase_S41"/>
    <property type="match status" value="1"/>
</dbReference>
<keyword evidence="1 6" id="KW-0645">Protease</keyword>
<dbReference type="InterPro" id="IPR004447">
    <property type="entry name" value="Peptidase_S41A"/>
</dbReference>
<dbReference type="InterPro" id="IPR029045">
    <property type="entry name" value="ClpP/crotonase-like_dom_sf"/>
</dbReference>
<accession>A0A839UWR9</accession>
<dbReference type="AlphaFoldDB" id="A0A839UWR9"/>
<dbReference type="Proteomes" id="UP000557688">
    <property type="component" value="Unassembled WGS sequence"/>
</dbReference>
<dbReference type="Gene3D" id="2.30.42.10">
    <property type="match status" value="1"/>
</dbReference>
<dbReference type="Gene3D" id="3.90.226.10">
    <property type="entry name" value="2-enoyl-CoA Hydratase, Chain A, domain 1"/>
    <property type="match status" value="1"/>
</dbReference>
<dbReference type="EMBL" id="JACHXV010000006">
    <property type="protein sequence ID" value="MBB3174267.1"/>
    <property type="molecule type" value="Genomic_DNA"/>
</dbReference>
<dbReference type="SUPFAM" id="SSF50156">
    <property type="entry name" value="PDZ domain-like"/>
    <property type="match status" value="1"/>
</dbReference>
<dbReference type="RefSeq" id="WP_183275180.1">
    <property type="nucleotide sequence ID" value="NZ_JACHXV010000006.1"/>
</dbReference>
<keyword evidence="7" id="KW-1185">Reference proteome</keyword>
<dbReference type="Gene3D" id="3.30.750.44">
    <property type="match status" value="1"/>
</dbReference>
<gene>
    <name evidence="6" type="ORF">FHR90_002103</name>
</gene>
<sequence length="557" mass="57800">MRPPRLPSGLTPAWRTRRVRAGVAALLLAVCLTASLGRAVAQTTLDGADQAAGTAAPDAGGFDPALSASVIGAGLRFMLPRTLEPYTAAQLALWGLNGLTAIDPSLLVSQQGGALRLTQGRLTLFVGPAPAAGDIEGWARSASAMAARAYGGSPTVRAAGAQAMLQSFFDEMFNHMDPYSRYVPPEPADAERDRRTGGAASAGISLVDGDRYPTISDVNANGPAWAAGVSAGWSVIEVDGRSTRGQPAAVVEGWMRGTAGTPLSLTLRGARGRQAGRSEGRSETRSVSLQRASVPPETVFAFRNDNILILRITGFAGDTAQEVSEFLDEATHQGSAKLKGVIIDLRGNRGGVLQQAVTTVALLLDRGVAVITRGRDPEANHVWSVAGGDLTDGAPIAILVDGRTASAAEVMAAALADQRRAVVIGSATLGKGLVQTIGQMPDGGELFVTWSRMLAPQGWPLQGLGVLPEICTAGGADQIANQMAALGGGHDLLEDALVEWRRSRAPLPSSRVLDLRANCPAAIGTDADLEVARTLVGDPTRYHAALVPPQDPNAPPE</sequence>
<evidence type="ECO:0000313" key="6">
    <source>
        <dbReference type="EMBL" id="MBB3174267.1"/>
    </source>
</evidence>
<evidence type="ECO:0000256" key="2">
    <source>
        <dbReference type="ARBA" id="ARBA00022801"/>
    </source>
</evidence>
<evidence type="ECO:0000256" key="1">
    <source>
        <dbReference type="ARBA" id="ARBA00022670"/>
    </source>
</evidence>
<feature type="region of interest" description="Disordered" evidence="4">
    <location>
        <begin position="270"/>
        <end position="290"/>
    </location>
</feature>
<comment type="caution">
    <text evidence="6">The sequence shown here is derived from an EMBL/GenBank/DDBJ whole genome shotgun (WGS) entry which is preliminary data.</text>
</comment>
<dbReference type="GO" id="GO:0004252">
    <property type="term" value="F:serine-type endopeptidase activity"/>
    <property type="evidence" value="ECO:0007669"/>
    <property type="project" value="UniProtKB-EC"/>
</dbReference>
<evidence type="ECO:0000256" key="4">
    <source>
        <dbReference type="SAM" id="MobiDB-lite"/>
    </source>
</evidence>
<evidence type="ECO:0000259" key="5">
    <source>
        <dbReference type="SMART" id="SM00245"/>
    </source>
</evidence>
<dbReference type="SUPFAM" id="SSF52096">
    <property type="entry name" value="ClpP/crotonase"/>
    <property type="match status" value="1"/>
</dbReference>
<reference evidence="6 7" key="1">
    <citation type="submission" date="2020-08" db="EMBL/GenBank/DDBJ databases">
        <title>Genomic Encyclopedia of Type Strains, Phase III (KMG-III): the genomes of soil and plant-associated and newly described type strains.</title>
        <authorList>
            <person name="Whitman W."/>
        </authorList>
    </citation>
    <scope>NUCLEOTIDE SEQUENCE [LARGE SCALE GENOMIC DNA]</scope>
    <source>
        <strain evidence="6 7">CECT 8088</strain>
    </source>
</reference>
<feature type="domain" description="Tail specific protease" evidence="5">
    <location>
        <begin position="282"/>
        <end position="473"/>
    </location>
</feature>
<dbReference type="CDD" id="cd07560">
    <property type="entry name" value="Peptidase_S41_CPP"/>
    <property type="match status" value="1"/>
</dbReference>
<dbReference type="PANTHER" id="PTHR32060">
    <property type="entry name" value="TAIL-SPECIFIC PROTEASE"/>
    <property type="match status" value="1"/>
</dbReference>
<dbReference type="InterPro" id="IPR036034">
    <property type="entry name" value="PDZ_sf"/>
</dbReference>
<evidence type="ECO:0000256" key="3">
    <source>
        <dbReference type="ARBA" id="ARBA00022825"/>
    </source>
</evidence>